<dbReference type="Gene3D" id="3.10.450.490">
    <property type="match status" value="1"/>
</dbReference>
<evidence type="ECO:0000256" key="3">
    <source>
        <dbReference type="ARBA" id="ARBA00022729"/>
    </source>
</evidence>
<keyword evidence="1" id="KW-0645">Protease</keyword>
<dbReference type="GO" id="GO:0006508">
    <property type="term" value="P:proteolysis"/>
    <property type="evidence" value="ECO:0007669"/>
    <property type="project" value="UniProtKB-KW"/>
</dbReference>
<evidence type="ECO:0000313" key="9">
    <source>
        <dbReference type="Proteomes" id="UP000484015"/>
    </source>
</evidence>
<dbReference type="PROSITE" id="PS50927">
    <property type="entry name" value="BULB_LECTIN"/>
    <property type="match status" value="1"/>
</dbReference>
<dbReference type="EMBL" id="WNLA01000009">
    <property type="protein sequence ID" value="MTW03441.1"/>
    <property type="molecule type" value="Genomic_DNA"/>
</dbReference>
<keyword evidence="2" id="KW-0479">Metal-binding</keyword>
<keyword evidence="9" id="KW-1185">Reference proteome</keyword>
<keyword evidence="6" id="KW-0482">Metalloprotease</keyword>
<dbReference type="InterPro" id="IPR050728">
    <property type="entry name" value="Zinc_Metalloprotease_M4"/>
</dbReference>
<accession>A0A6L6Q299</accession>
<evidence type="ECO:0000256" key="4">
    <source>
        <dbReference type="ARBA" id="ARBA00022801"/>
    </source>
</evidence>
<dbReference type="RefSeq" id="WP_155439808.1">
    <property type="nucleotide sequence ID" value="NZ_WNLA01000009.1"/>
</dbReference>
<comment type="caution">
    <text evidence="8">The sequence shown here is derived from an EMBL/GenBank/DDBJ whole genome shotgun (WGS) entry which is preliminary data.</text>
</comment>
<name>A0A6L6Q299_9BURK</name>
<organism evidence="8 9">
    <name type="scientific">Pseudoduganella ginsengisoli</name>
    <dbReference type="NCBI Taxonomy" id="1462440"/>
    <lineage>
        <taxon>Bacteria</taxon>
        <taxon>Pseudomonadati</taxon>
        <taxon>Pseudomonadota</taxon>
        <taxon>Betaproteobacteria</taxon>
        <taxon>Burkholderiales</taxon>
        <taxon>Oxalobacteraceae</taxon>
        <taxon>Telluria group</taxon>
        <taxon>Pseudoduganella</taxon>
    </lineage>
</organism>
<keyword evidence="5" id="KW-0862">Zinc</keyword>
<evidence type="ECO:0000259" key="7">
    <source>
        <dbReference type="PROSITE" id="PS50927"/>
    </source>
</evidence>
<dbReference type="SUPFAM" id="SSF51110">
    <property type="entry name" value="alpha-D-mannose-specific plant lectins"/>
    <property type="match status" value="1"/>
</dbReference>
<evidence type="ECO:0000313" key="8">
    <source>
        <dbReference type="EMBL" id="MTW03441.1"/>
    </source>
</evidence>
<dbReference type="Proteomes" id="UP000484015">
    <property type="component" value="Unassembled WGS sequence"/>
</dbReference>
<reference evidence="8 9" key="1">
    <citation type="submission" date="2019-11" db="EMBL/GenBank/DDBJ databases">
        <title>Type strains purchased from KCTC, JCM and DSMZ.</title>
        <authorList>
            <person name="Lu H."/>
        </authorList>
    </citation>
    <scope>NUCLEOTIDE SEQUENCE [LARGE SCALE GENOMIC DNA]</scope>
    <source>
        <strain evidence="8 9">KCTC 42409</strain>
    </source>
</reference>
<dbReference type="Pfam" id="PF01447">
    <property type="entry name" value="Peptidase_M4"/>
    <property type="match status" value="1"/>
</dbReference>
<evidence type="ECO:0000256" key="5">
    <source>
        <dbReference type="ARBA" id="ARBA00022833"/>
    </source>
</evidence>
<keyword evidence="3" id="KW-0732">Signal</keyword>
<dbReference type="GO" id="GO:0004222">
    <property type="term" value="F:metalloendopeptidase activity"/>
    <property type="evidence" value="ECO:0007669"/>
    <property type="project" value="InterPro"/>
</dbReference>
<dbReference type="InterPro" id="IPR027268">
    <property type="entry name" value="Peptidase_M4/M1_CTD_sf"/>
</dbReference>
<proteinExistence type="predicted"/>
<dbReference type="SMART" id="SM00108">
    <property type="entry name" value="B_lectin"/>
    <property type="match status" value="1"/>
</dbReference>
<dbReference type="Pfam" id="PF07504">
    <property type="entry name" value="FTP"/>
    <property type="match status" value="1"/>
</dbReference>
<protein>
    <recommendedName>
        <fullName evidence="7">Bulb-type lectin domain-containing protein</fullName>
    </recommendedName>
</protein>
<dbReference type="InterPro" id="IPR011096">
    <property type="entry name" value="FTP_domain"/>
</dbReference>
<dbReference type="InterPro" id="IPR001480">
    <property type="entry name" value="Bulb-type_lectin_dom"/>
</dbReference>
<dbReference type="GO" id="GO:0046872">
    <property type="term" value="F:metal ion binding"/>
    <property type="evidence" value="ECO:0007669"/>
    <property type="project" value="UniProtKB-KW"/>
</dbReference>
<dbReference type="PANTHER" id="PTHR33794:SF1">
    <property type="entry name" value="BACILLOLYSIN"/>
    <property type="match status" value="1"/>
</dbReference>
<sequence length="850" mass="92946">MIRSAFPKLLSNYQRNLIQYMSLHKKKIHISVLLAGLLISSIEAQAQLPRKAEFELKKVKAEKSDRVKHILEKMRSSRKEFNLQEESDFEEINSESDEFGETHVRLQQKYKNLKVWGATVVAHLSAEKHLRQHSGKILPSPHIDTNARLLPENAILIAEHDLGKKVEYDTKPIAELIIYPVSEHRVAERFKNEKHLNADMMEEIPLRNLLAYHVHLNAENNPAGGVSMDYIIDANTGDVISKWSRLFNAHAIATSSRSQYNGVVSINTNSYSALGTSGYELRDMQRGNTLRYGESVAGNTVWYARPEGTGETSVDIATDTTNTWGDGFNYTAGAGNDTRQTAAVDTAYAIAATWDFLKKIVNREGLDNKGTAVRAIILDQGTGANATWFPSSLTGRFGAGDSSNNYKNMNSLDIVAHEMGHGVTAAGSALGLTGKVESRQLNEAVSDVLGTMVEFYVRGGAWAAGSTTIPNAASGANWTLGDQVNVPRLMNNTTTWTGTDSSAAPHIGGLPFSRAFYLLAQGGNGVTALGNDTAFRIFYRAWNYYFNASTDYVGARQAMITAARDLYGSGSIQEQSVWNAFGVIRVGPMWTSNACGTLDSGRQLNYSGIKSCNGLYTLQVNADGYMALYNGQNAIWYTNTGGNTLAYAAMQSDGNFVLYKSLQQTGPQAALWNTETWDYPQSYLRIADDGNLIVYTSTGLPLWSRVALPSNLLPVVGNGGNTSVNSAQLIPPTAPGVTSALNKNESHYYRIDIPAGKTLKADFVGRALTSTYGGGVTPYWNDKWEISISSVLGGDTMTATDAYNPRKTVSYTNTSAATISAFVKVYQYIFTFSSEDVSIPHKYSVAFKIE</sequence>
<dbReference type="Gene3D" id="3.10.170.10">
    <property type="match status" value="1"/>
</dbReference>
<dbReference type="Gene3D" id="2.90.10.10">
    <property type="entry name" value="Bulb-type lectin domain"/>
    <property type="match status" value="2"/>
</dbReference>
<dbReference type="OrthoDB" id="5378341at2"/>
<gene>
    <name evidence="8" type="ORF">GM668_15260</name>
</gene>
<dbReference type="InterPro" id="IPR013856">
    <property type="entry name" value="Peptidase_M4_domain"/>
</dbReference>
<dbReference type="Gene3D" id="1.10.390.10">
    <property type="entry name" value="Neutral Protease Domain 2"/>
    <property type="match status" value="1"/>
</dbReference>
<dbReference type="AlphaFoldDB" id="A0A6L6Q299"/>
<feature type="domain" description="Bulb-type lectin" evidence="7">
    <location>
        <begin position="589"/>
        <end position="707"/>
    </location>
</feature>
<evidence type="ECO:0000256" key="2">
    <source>
        <dbReference type="ARBA" id="ARBA00022723"/>
    </source>
</evidence>
<dbReference type="InterPro" id="IPR036426">
    <property type="entry name" value="Bulb-type_lectin_dom_sf"/>
</dbReference>
<dbReference type="InterPro" id="IPR001570">
    <property type="entry name" value="Peptidase_M4_C_domain"/>
</dbReference>
<dbReference type="Pfam" id="PF02868">
    <property type="entry name" value="Peptidase_M4_C"/>
    <property type="match status" value="1"/>
</dbReference>
<dbReference type="SUPFAM" id="SSF55486">
    <property type="entry name" value="Metalloproteases ('zincins'), catalytic domain"/>
    <property type="match status" value="1"/>
</dbReference>
<evidence type="ECO:0000256" key="6">
    <source>
        <dbReference type="ARBA" id="ARBA00023049"/>
    </source>
</evidence>
<keyword evidence="4" id="KW-0378">Hydrolase</keyword>
<evidence type="ECO:0000256" key="1">
    <source>
        <dbReference type="ARBA" id="ARBA00022670"/>
    </source>
</evidence>
<dbReference type="PANTHER" id="PTHR33794">
    <property type="entry name" value="BACILLOLYSIN"/>
    <property type="match status" value="1"/>
</dbReference>